<name>A0A382QMB0_9ZZZZ</name>
<accession>A0A382QMB0</accession>
<protein>
    <submittedName>
        <fullName evidence="1">Uncharacterized protein</fullName>
    </submittedName>
</protein>
<feature type="non-terminal residue" evidence="1">
    <location>
        <position position="32"/>
    </location>
</feature>
<evidence type="ECO:0000313" key="1">
    <source>
        <dbReference type="EMBL" id="SVC86097.1"/>
    </source>
</evidence>
<proteinExistence type="predicted"/>
<dbReference type="EMBL" id="UINC01115226">
    <property type="protein sequence ID" value="SVC86097.1"/>
    <property type="molecule type" value="Genomic_DNA"/>
</dbReference>
<gene>
    <name evidence="1" type="ORF">METZ01_LOCUS338951</name>
</gene>
<sequence length="32" mass="3588">MLLISRHLSIFLIITIFTSCGKQDGDSKLLHS</sequence>
<dbReference type="AlphaFoldDB" id="A0A382QMB0"/>
<reference evidence="1" key="1">
    <citation type="submission" date="2018-05" db="EMBL/GenBank/DDBJ databases">
        <authorList>
            <person name="Lanie J.A."/>
            <person name="Ng W.-L."/>
            <person name="Kazmierczak K.M."/>
            <person name="Andrzejewski T.M."/>
            <person name="Davidsen T.M."/>
            <person name="Wayne K.J."/>
            <person name="Tettelin H."/>
            <person name="Glass J.I."/>
            <person name="Rusch D."/>
            <person name="Podicherti R."/>
            <person name="Tsui H.-C.T."/>
            <person name="Winkler M.E."/>
        </authorList>
    </citation>
    <scope>NUCLEOTIDE SEQUENCE</scope>
</reference>
<dbReference type="PROSITE" id="PS51257">
    <property type="entry name" value="PROKAR_LIPOPROTEIN"/>
    <property type="match status" value="1"/>
</dbReference>
<organism evidence="1">
    <name type="scientific">marine metagenome</name>
    <dbReference type="NCBI Taxonomy" id="408172"/>
    <lineage>
        <taxon>unclassified sequences</taxon>
        <taxon>metagenomes</taxon>
        <taxon>ecological metagenomes</taxon>
    </lineage>
</organism>